<dbReference type="AlphaFoldDB" id="A0A3D5IZJ3"/>
<dbReference type="EMBL" id="DPMF01000230">
    <property type="protein sequence ID" value="HCV81299.1"/>
    <property type="molecule type" value="Genomic_DNA"/>
</dbReference>
<dbReference type="Proteomes" id="UP000264330">
    <property type="component" value="Unassembled WGS sequence"/>
</dbReference>
<proteinExistence type="predicted"/>
<keyword evidence="1" id="KW-0472">Membrane</keyword>
<feature type="transmembrane region" description="Helical" evidence="1">
    <location>
        <begin position="88"/>
        <end position="109"/>
    </location>
</feature>
<keyword evidence="1" id="KW-1133">Transmembrane helix</keyword>
<evidence type="ECO:0000256" key="1">
    <source>
        <dbReference type="SAM" id="Phobius"/>
    </source>
</evidence>
<evidence type="ECO:0000313" key="2">
    <source>
        <dbReference type="EMBL" id="HCV81299.1"/>
    </source>
</evidence>
<keyword evidence="1" id="KW-0812">Transmembrane</keyword>
<dbReference type="RefSeq" id="WP_041579010.1">
    <property type="nucleotide sequence ID" value="NZ_JAJGNW010000010.1"/>
</dbReference>
<reference evidence="2 3" key="1">
    <citation type="journal article" date="2018" name="Nat. Biotechnol.">
        <title>A standardized bacterial taxonomy based on genome phylogeny substantially revises the tree of life.</title>
        <authorList>
            <person name="Parks D.H."/>
            <person name="Chuvochina M."/>
            <person name="Waite D.W."/>
            <person name="Rinke C."/>
            <person name="Skarshewski A."/>
            <person name="Chaumeil P.A."/>
            <person name="Hugenholtz P."/>
        </authorList>
    </citation>
    <scope>NUCLEOTIDE SEQUENCE [LARGE SCALE GENOMIC DNA]</scope>
    <source>
        <strain evidence="2">UBA9359</strain>
    </source>
</reference>
<feature type="transmembrane region" description="Helical" evidence="1">
    <location>
        <begin position="62"/>
        <end position="82"/>
    </location>
</feature>
<comment type="caution">
    <text evidence="2">The sequence shown here is derived from an EMBL/GenBank/DDBJ whole genome shotgun (WGS) entry which is preliminary data.</text>
</comment>
<accession>A0A3D5IZJ3</accession>
<sequence>MYSKKAHFVYDFLFVISLMGLDVYRYLSMESMQTYWFLTCGGLLLFNSLCAYEVLGRQIITFYTHLYFDIVLALFLLCLVWIDSIEGISAASIVIISILIITNAIVAKYKLHRDVRSR</sequence>
<evidence type="ECO:0000313" key="3">
    <source>
        <dbReference type="Proteomes" id="UP000264330"/>
    </source>
</evidence>
<feature type="transmembrane region" description="Helical" evidence="1">
    <location>
        <begin position="7"/>
        <end position="27"/>
    </location>
</feature>
<protein>
    <submittedName>
        <fullName evidence="2">Uncharacterized protein</fullName>
    </submittedName>
</protein>
<name>A0A3D5IZJ3_9FLAO</name>
<organism evidence="2 3">
    <name type="scientific">Zunongwangia profunda</name>
    <dbReference type="NCBI Taxonomy" id="398743"/>
    <lineage>
        <taxon>Bacteria</taxon>
        <taxon>Pseudomonadati</taxon>
        <taxon>Bacteroidota</taxon>
        <taxon>Flavobacteriia</taxon>
        <taxon>Flavobacteriales</taxon>
        <taxon>Flavobacteriaceae</taxon>
        <taxon>Zunongwangia</taxon>
    </lineage>
</organism>
<gene>
    <name evidence="2" type="ORF">DGQ38_09640</name>
</gene>
<feature type="transmembrane region" description="Helical" evidence="1">
    <location>
        <begin position="33"/>
        <end position="55"/>
    </location>
</feature>